<evidence type="ECO:0000256" key="5">
    <source>
        <dbReference type="ARBA" id="ARBA00022946"/>
    </source>
</evidence>
<keyword evidence="3 10" id="KW-0812">Transmembrane</keyword>
<evidence type="ECO:0008006" key="12">
    <source>
        <dbReference type="Google" id="ProtNLM"/>
    </source>
</evidence>
<keyword evidence="7" id="KW-0406">Ion transport</keyword>
<accession>A0A7S4Q285</accession>
<proteinExistence type="predicted"/>
<dbReference type="PANTHER" id="PTHR13890">
    <property type="entry name" value="RNA SPLICING PROTEIN MRS2, MITOCHONDRIAL"/>
    <property type="match status" value="1"/>
</dbReference>
<evidence type="ECO:0000256" key="9">
    <source>
        <dbReference type="SAM" id="MobiDB-lite"/>
    </source>
</evidence>
<evidence type="ECO:0000256" key="10">
    <source>
        <dbReference type="SAM" id="Phobius"/>
    </source>
</evidence>
<keyword evidence="4" id="KW-0460">Magnesium</keyword>
<gene>
    <name evidence="11" type="ORF">AMON00008_LOCUS9439</name>
</gene>
<evidence type="ECO:0000256" key="3">
    <source>
        <dbReference type="ARBA" id="ARBA00022692"/>
    </source>
</evidence>
<evidence type="ECO:0000256" key="7">
    <source>
        <dbReference type="ARBA" id="ARBA00023065"/>
    </source>
</evidence>
<organism evidence="11">
    <name type="scientific">Alexandrium monilatum</name>
    <dbReference type="NCBI Taxonomy" id="311494"/>
    <lineage>
        <taxon>Eukaryota</taxon>
        <taxon>Sar</taxon>
        <taxon>Alveolata</taxon>
        <taxon>Dinophyceae</taxon>
        <taxon>Gonyaulacales</taxon>
        <taxon>Pyrocystaceae</taxon>
        <taxon>Alexandrium</taxon>
    </lineage>
</organism>
<keyword evidence="8 10" id="KW-0472">Membrane</keyword>
<keyword evidence="2" id="KW-0813">Transport</keyword>
<evidence type="ECO:0000256" key="2">
    <source>
        <dbReference type="ARBA" id="ARBA00022448"/>
    </source>
</evidence>
<evidence type="ECO:0000256" key="4">
    <source>
        <dbReference type="ARBA" id="ARBA00022842"/>
    </source>
</evidence>
<feature type="compositionally biased region" description="Basic and acidic residues" evidence="9">
    <location>
        <begin position="237"/>
        <end position="246"/>
    </location>
</feature>
<dbReference type="EMBL" id="HBNR01014563">
    <property type="protein sequence ID" value="CAE4569820.1"/>
    <property type="molecule type" value="Transcribed_RNA"/>
</dbReference>
<dbReference type="PANTHER" id="PTHR13890:SF0">
    <property type="entry name" value="MAGNESIUM TRANSPORTER MRS2 HOMOLOG, MITOCHONDRIAL"/>
    <property type="match status" value="1"/>
</dbReference>
<evidence type="ECO:0000256" key="1">
    <source>
        <dbReference type="ARBA" id="ARBA00004141"/>
    </source>
</evidence>
<evidence type="ECO:0000313" key="11">
    <source>
        <dbReference type="EMBL" id="CAE4569820.1"/>
    </source>
</evidence>
<evidence type="ECO:0000256" key="6">
    <source>
        <dbReference type="ARBA" id="ARBA00022989"/>
    </source>
</evidence>
<dbReference type="GO" id="GO:0015095">
    <property type="term" value="F:magnesium ion transmembrane transporter activity"/>
    <property type="evidence" value="ECO:0007669"/>
    <property type="project" value="TreeGrafter"/>
</dbReference>
<keyword evidence="6 10" id="KW-1133">Transmembrane helix</keyword>
<dbReference type="GO" id="GO:0016020">
    <property type="term" value="C:membrane"/>
    <property type="evidence" value="ECO:0007669"/>
    <property type="project" value="UniProtKB-SubCell"/>
</dbReference>
<protein>
    <recommendedName>
        <fullName evidence="12">Magnesium transporter</fullName>
    </recommendedName>
</protein>
<feature type="transmembrane region" description="Helical" evidence="10">
    <location>
        <begin position="334"/>
        <end position="361"/>
    </location>
</feature>
<dbReference type="AlphaFoldDB" id="A0A7S4Q285"/>
<dbReference type="InterPro" id="IPR039204">
    <property type="entry name" value="MRS2-like"/>
</dbReference>
<keyword evidence="5" id="KW-0809">Transit peptide</keyword>
<sequence>MRRRIGEVDSNRLFPQALRGQGLPPADVEEGRPRLLAGLAFGCDEACGSVRAHIVEADRSEHVHERIRLLDLVKELWPGEGRTESICRRLRSLKDSSKQDFLLRVSSQAVWVRTDFVRALVEPSRVVFLESNSSAFATFLAEFRRRSRSSQREDGFGCWTVECILCAAVTMHGLRLQALREVAGSTLDAVRSQTSDSVLKLYPLKMALSALIERVRPLAQGLRHTLQVEGSELPEECEGRRPREDASPQEARPLLEDVLHSWSRSAEEVMAEAALLSAKIEDTTRFLEASMSCARNRLLMFEFCTNIATVTLGLGSVIAGIFGMNLDDRGMKHIPGMFIPVSAGIGIVMLLTVLACILVVLRSLRHYNDHAPHFGNNRFFRCIAEDHYVLRLSGSQPSAAGPALQNLAQELSEKVLPQQEEFLEGCCRRRHRSADVASSPVI</sequence>
<dbReference type="Gene3D" id="1.20.58.340">
    <property type="entry name" value="Magnesium transport protein CorA, transmembrane region"/>
    <property type="match status" value="1"/>
</dbReference>
<feature type="transmembrane region" description="Helical" evidence="10">
    <location>
        <begin position="298"/>
        <end position="322"/>
    </location>
</feature>
<reference evidence="11" key="1">
    <citation type="submission" date="2021-01" db="EMBL/GenBank/DDBJ databases">
        <authorList>
            <person name="Corre E."/>
            <person name="Pelletier E."/>
            <person name="Niang G."/>
            <person name="Scheremetjew M."/>
            <person name="Finn R."/>
            <person name="Kale V."/>
            <person name="Holt S."/>
            <person name="Cochrane G."/>
            <person name="Meng A."/>
            <person name="Brown T."/>
            <person name="Cohen L."/>
        </authorList>
    </citation>
    <scope>NUCLEOTIDE SEQUENCE</scope>
    <source>
        <strain evidence="11">CCMP3105</strain>
    </source>
</reference>
<comment type="subcellular location">
    <subcellularLocation>
        <location evidence="1">Membrane</location>
        <topology evidence="1">Multi-pass membrane protein</topology>
    </subcellularLocation>
</comment>
<feature type="region of interest" description="Disordered" evidence="9">
    <location>
        <begin position="231"/>
        <end position="250"/>
    </location>
</feature>
<evidence type="ECO:0000256" key="8">
    <source>
        <dbReference type="ARBA" id="ARBA00023136"/>
    </source>
</evidence>
<name>A0A7S4Q285_9DINO</name>